<evidence type="ECO:0000259" key="1">
    <source>
        <dbReference type="Pfam" id="PF13744"/>
    </source>
</evidence>
<dbReference type="OrthoDB" id="129377at2"/>
<sequence>MTQEQVFEESSGNVFADLGLEDADELFESGKIGIKVIRLLKQRNLKQPEISEILDITQLEVSHLMKGEFHHFSKDKLLNFLQRIDKSLLIQN</sequence>
<accession>A0A401IIB5</accession>
<protein>
    <recommendedName>
        <fullName evidence="1">HigA2-like helix-turn-helix domain-containing protein</fullName>
    </recommendedName>
</protein>
<comment type="caution">
    <text evidence="2">The sequence shown here is derived from an EMBL/GenBank/DDBJ whole genome shotgun (WGS) entry which is preliminary data.</text>
</comment>
<reference evidence="3" key="1">
    <citation type="submission" date="2017-05" db="EMBL/GenBank/DDBJ databases">
        <title>Physiological properties and genetic analysis related to exopolysaccharide production of fresh-water unicellular cyanobacterium Aphanothece sacrum, Suizenji Nori, that has been cultured as a food source in Japan.</title>
        <authorList>
            <person name="Kanesaki Y."/>
            <person name="Yoshikawa S."/>
            <person name="Ohki K."/>
        </authorList>
    </citation>
    <scope>NUCLEOTIDE SEQUENCE [LARGE SCALE GENOMIC DNA]</scope>
    <source>
        <strain evidence="3">FPU1</strain>
    </source>
</reference>
<dbReference type="InterPro" id="IPR039554">
    <property type="entry name" value="HigA2-like_HTH"/>
</dbReference>
<dbReference type="Gene3D" id="1.10.260.40">
    <property type="entry name" value="lambda repressor-like DNA-binding domains"/>
    <property type="match status" value="1"/>
</dbReference>
<dbReference type="SUPFAM" id="SSF47413">
    <property type="entry name" value="lambda repressor-like DNA-binding domains"/>
    <property type="match status" value="1"/>
</dbReference>
<dbReference type="EMBL" id="BDQK01000013">
    <property type="protein sequence ID" value="GBF81052.1"/>
    <property type="molecule type" value="Genomic_DNA"/>
</dbReference>
<dbReference type="Pfam" id="PF13744">
    <property type="entry name" value="HTH_37"/>
    <property type="match status" value="1"/>
</dbReference>
<dbReference type="RefSeq" id="WP_124975251.1">
    <property type="nucleotide sequence ID" value="NZ_BDQK01000013.1"/>
</dbReference>
<feature type="domain" description="HigA2-like helix-turn-helix" evidence="1">
    <location>
        <begin position="14"/>
        <end position="90"/>
    </location>
</feature>
<gene>
    <name evidence="2" type="ORF">AsFPU1_2461</name>
</gene>
<dbReference type="GO" id="GO:0003677">
    <property type="term" value="F:DNA binding"/>
    <property type="evidence" value="ECO:0007669"/>
    <property type="project" value="InterPro"/>
</dbReference>
<dbReference type="InterPro" id="IPR010982">
    <property type="entry name" value="Lambda_DNA-bd_dom_sf"/>
</dbReference>
<evidence type="ECO:0000313" key="3">
    <source>
        <dbReference type="Proteomes" id="UP000287247"/>
    </source>
</evidence>
<dbReference type="Proteomes" id="UP000287247">
    <property type="component" value="Unassembled WGS sequence"/>
</dbReference>
<proteinExistence type="predicted"/>
<keyword evidence="3" id="KW-1185">Reference proteome</keyword>
<name>A0A401IIB5_APHSA</name>
<dbReference type="AlphaFoldDB" id="A0A401IIB5"/>
<organism evidence="2 3">
    <name type="scientific">Aphanothece sacrum FPU1</name>
    <dbReference type="NCBI Taxonomy" id="1920663"/>
    <lineage>
        <taxon>Bacteria</taxon>
        <taxon>Bacillati</taxon>
        <taxon>Cyanobacteriota</taxon>
        <taxon>Cyanophyceae</taxon>
        <taxon>Oscillatoriophycideae</taxon>
        <taxon>Chroococcales</taxon>
        <taxon>Aphanothecaceae</taxon>
        <taxon>Aphanothece</taxon>
    </lineage>
</organism>
<evidence type="ECO:0000313" key="2">
    <source>
        <dbReference type="EMBL" id="GBF81052.1"/>
    </source>
</evidence>